<sequence>MSMTMRVVFLAVSVSVLAIAIGQTAAEEVDLEAGVRKIGVFIRHLYPGFSEEFLLKFLKLAKSVLSVSGAVSSPSGSRGLDLADLQSKVLKLKNRLVHFGPYVQKLTGLNTPKKLETPKKLH</sequence>
<evidence type="ECO:0000313" key="2">
    <source>
        <dbReference type="EMBL" id="JAQ13427.1"/>
    </source>
</evidence>
<reference evidence="2" key="1">
    <citation type="journal article" date="2016" name="Gigascience">
        <title>De novo construction of an expanded transcriptome assembly for the western tarnished plant bug, Lygus hesperus.</title>
        <authorList>
            <person name="Tassone E.E."/>
            <person name="Geib S.M."/>
            <person name="Hall B."/>
            <person name="Fabrick J.A."/>
            <person name="Brent C.S."/>
            <person name="Hull J.J."/>
        </authorList>
    </citation>
    <scope>NUCLEOTIDE SEQUENCE</scope>
</reference>
<protein>
    <submittedName>
        <fullName evidence="2">Uncharacterized protein</fullName>
    </submittedName>
</protein>
<evidence type="ECO:0000256" key="1">
    <source>
        <dbReference type="SAM" id="SignalP"/>
    </source>
</evidence>
<dbReference type="EMBL" id="GDHC01005202">
    <property type="protein sequence ID" value="JAQ13427.1"/>
    <property type="molecule type" value="Transcribed_RNA"/>
</dbReference>
<gene>
    <name evidence="2" type="ORF">g.30651</name>
</gene>
<name>A0A146M3U1_LYGHE</name>
<keyword evidence="1" id="KW-0732">Signal</keyword>
<feature type="chain" id="PRO_5007527629" evidence="1">
    <location>
        <begin position="27"/>
        <end position="122"/>
    </location>
</feature>
<dbReference type="AlphaFoldDB" id="A0A146M3U1"/>
<organism evidence="2">
    <name type="scientific">Lygus hesperus</name>
    <name type="common">Western plant bug</name>
    <dbReference type="NCBI Taxonomy" id="30085"/>
    <lineage>
        <taxon>Eukaryota</taxon>
        <taxon>Metazoa</taxon>
        <taxon>Ecdysozoa</taxon>
        <taxon>Arthropoda</taxon>
        <taxon>Hexapoda</taxon>
        <taxon>Insecta</taxon>
        <taxon>Pterygota</taxon>
        <taxon>Neoptera</taxon>
        <taxon>Paraneoptera</taxon>
        <taxon>Hemiptera</taxon>
        <taxon>Heteroptera</taxon>
        <taxon>Panheteroptera</taxon>
        <taxon>Cimicomorpha</taxon>
        <taxon>Miridae</taxon>
        <taxon>Mirini</taxon>
        <taxon>Lygus</taxon>
    </lineage>
</organism>
<feature type="signal peptide" evidence="1">
    <location>
        <begin position="1"/>
        <end position="26"/>
    </location>
</feature>
<accession>A0A146M3U1</accession>
<proteinExistence type="predicted"/>